<name>A0A934JU80_9GAMM</name>
<feature type="transmembrane region" description="Helical" evidence="1">
    <location>
        <begin position="31"/>
        <end position="47"/>
    </location>
</feature>
<dbReference type="RefSeq" id="WP_199470455.1">
    <property type="nucleotide sequence ID" value="NZ_JAEMNX010000053.1"/>
</dbReference>
<evidence type="ECO:0000313" key="2">
    <source>
        <dbReference type="EMBL" id="MBJ7540063.1"/>
    </source>
</evidence>
<keyword evidence="1" id="KW-1133">Transmembrane helix</keyword>
<dbReference type="Proteomes" id="UP000628710">
    <property type="component" value="Unassembled WGS sequence"/>
</dbReference>
<reference evidence="2" key="1">
    <citation type="submission" date="2020-12" db="EMBL/GenBank/DDBJ databases">
        <title>Marinomonas arctica sp. nov., a psychrotolerant bacterium isolated from the Arctic.</title>
        <authorList>
            <person name="Zhang Y."/>
        </authorList>
    </citation>
    <scope>NUCLEOTIDE SEQUENCE</scope>
    <source>
        <strain evidence="2">C1424</strain>
    </source>
</reference>
<evidence type="ECO:0000313" key="3">
    <source>
        <dbReference type="Proteomes" id="UP000628710"/>
    </source>
</evidence>
<keyword evidence="3" id="KW-1185">Reference proteome</keyword>
<accession>A0A934JU80</accession>
<keyword evidence="1" id="KW-0812">Transmembrane</keyword>
<comment type="caution">
    <text evidence="2">The sequence shown here is derived from an EMBL/GenBank/DDBJ whole genome shotgun (WGS) entry which is preliminary data.</text>
</comment>
<dbReference type="EMBL" id="JAEMNX010000053">
    <property type="protein sequence ID" value="MBJ7540063.1"/>
    <property type="molecule type" value="Genomic_DNA"/>
</dbReference>
<gene>
    <name evidence="2" type="ORF">I8J31_20560</name>
</gene>
<proteinExistence type="predicted"/>
<feature type="transmembrane region" description="Helical" evidence="1">
    <location>
        <begin position="53"/>
        <end position="71"/>
    </location>
</feature>
<feature type="transmembrane region" description="Helical" evidence="1">
    <location>
        <begin position="83"/>
        <end position="106"/>
    </location>
</feature>
<evidence type="ECO:0000256" key="1">
    <source>
        <dbReference type="SAM" id="Phobius"/>
    </source>
</evidence>
<sequence length="162" mass="19294">MRLRHRERHREVIKHEMYNLWRYKTNPRPELYASLILLGTYGFDFSFTSHKGVALVGYVMIMLSVIGLIVQKRGIKKLQKQGYALEWLNVVDQIVVFALIVLSYVLNDFEPKHTWSLLLVIVGYSYAGYKVSRNGRPYWRLYFFRSARSYFRELKTYAQLSK</sequence>
<dbReference type="AlphaFoldDB" id="A0A934JU80"/>
<keyword evidence="1" id="KW-0472">Membrane</keyword>
<organism evidence="2 3">
    <name type="scientific">Marinomonas transparens</name>
    <dbReference type="NCBI Taxonomy" id="2795388"/>
    <lineage>
        <taxon>Bacteria</taxon>
        <taxon>Pseudomonadati</taxon>
        <taxon>Pseudomonadota</taxon>
        <taxon>Gammaproteobacteria</taxon>
        <taxon>Oceanospirillales</taxon>
        <taxon>Oceanospirillaceae</taxon>
        <taxon>Marinomonas</taxon>
    </lineage>
</organism>
<protein>
    <submittedName>
        <fullName evidence="2">Uncharacterized protein</fullName>
    </submittedName>
</protein>
<feature type="transmembrane region" description="Helical" evidence="1">
    <location>
        <begin position="112"/>
        <end position="129"/>
    </location>
</feature>